<keyword evidence="2" id="KW-1185">Reference proteome</keyword>
<dbReference type="OMA" id="DASRNCQ"/>
<reference evidence="1" key="2">
    <citation type="submission" date="2025-09" db="UniProtKB">
        <authorList>
            <consortium name="Ensembl"/>
        </authorList>
    </citation>
    <scope>IDENTIFICATION</scope>
</reference>
<reference evidence="1" key="1">
    <citation type="submission" date="2025-08" db="UniProtKB">
        <authorList>
            <consortium name="Ensembl"/>
        </authorList>
    </citation>
    <scope>IDENTIFICATION</scope>
</reference>
<dbReference type="AlphaFoldDB" id="A0A2K5KQ05"/>
<sequence>MRPRPGEPGCVESQGHVFGGRARPAIRHAVKFKNGRIALKDASRNCQMEDRISSVVLSFDLSFTCSFLELLPRVGCTRHPDFEKQK</sequence>
<accession>A0A2K5KQ05</accession>
<protein>
    <submittedName>
        <fullName evidence="1">Uncharacterized protein</fullName>
    </submittedName>
</protein>
<dbReference type="Ensembl" id="ENSCATT00000013158.1">
    <property type="protein sequence ID" value="ENSCATP00000002786.1"/>
    <property type="gene ID" value="ENSCATG00000011811.1"/>
</dbReference>
<dbReference type="Bgee" id="ENSCATG00000011811">
    <property type="expression patterns" value="Expressed in colon"/>
</dbReference>
<name>A0A2K5KQ05_CERAT</name>
<organism evidence="1 2">
    <name type="scientific">Cercocebus atys</name>
    <name type="common">Sooty mangabey</name>
    <name type="synonym">Cercocebus torquatus atys</name>
    <dbReference type="NCBI Taxonomy" id="9531"/>
    <lineage>
        <taxon>Eukaryota</taxon>
        <taxon>Metazoa</taxon>
        <taxon>Chordata</taxon>
        <taxon>Craniata</taxon>
        <taxon>Vertebrata</taxon>
        <taxon>Euteleostomi</taxon>
        <taxon>Mammalia</taxon>
        <taxon>Eutheria</taxon>
        <taxon>Euarchontoglires</taxon>
        <taxon>Primates</taxon>
        <taxon>Haplorrhini</taxon>
        <taxon>Catarrhini</taxon>
        <taxon>Cercopithecidae</taxon>
        <taxon>Cercopithecinae</taxon>
        <taxon>Cercocebus</taxon>
    </lineage>
</organism>
<dbReference type="Proteomes" id="UP000233060">
    <property type="component" value="Unassembled WGS sequence"/>
</dbReference>
<evidence type="ECO:0000313" key="2">
    <source>
        <dbReference type="Proteomes" id="UP000233060"/>
    </source>
</evidence>
<evidence type="ECO:0000313" key="1">
    <source>
        <dbReference type="Ensembl" id="ENSCATP00000002786.1"/>
    </source>
</evidence>
<dbReference type="GeneTree" id="ENSGT00910000147222"/>
<proteinExistence type="predicted"/>